<dbReference type="InterPro" id="IPR027417">
    <property type="entry name" value="P-loop_NTPase"/>
</dbReference>
<feature type="domain" description="AAA" evidence="1">
    <location>
        <begin position="2"/>
        <end position="175"/>
    </location>
</feature>
<dbReference type="PANTHER" id="PTHR13696">
    <property type="entry name" value="P-LOOP CONTAINING NUCLEOSIDE TRIPHOSPHATE HYDROLASE"/>
    <property type="match status" value="1"/>
</dbReference>
<reference evidence="2 3" key="1">
    <citation type="submission" date="2014-02" db="EMBL/GenBank/DDBJ databases">
        <title>Diversity of Thermotogales isolates from hydrothermal vents.</title>
        <authorList>
            <person name="Haverkamp T.H.A."/>
            <person name="Lossouarn J."/>
            <person name="Geslin C."/>
            <person name="Nesbo C.L."/>
        </authorList>
    </citation>
    <scope>NUCLEOTIDE SEQUENCE [LARGE SCALE GENOMIC DNA]</scope>
    <source>
        <strain evidence="2 3">431</strain>
    </source>
</reference>
<evidence type="ECO:0000259" key="1">
    <source>
        <dbReference type="Pfam" id="PF13614"/>
    </source>
</evidence>
<evidence type="ECO:0000313" key="3">
    <source>
        <dbReference type="Proteomes" id="UP000185490"/>
    </source>
</evidence>
<dbReference type="InterPro" id="IPR025669">
    <property type="entry name" value="AAA_dom"/>
</dbReference>
<dbReference type="PANTHER" id="PTHR13696:SF99">
    <property type="entry name" value="COBYRINIC ACID AC-DIAMIDE SYNTHASE"/>
    <property type="match status" value="1"/>
</dbReference>
<proteinExistence type="predicted"/>
<evidence type="ECO:0000313" key="2">
    <source>
        <dbReference type="EMBL" id="APT73448.1"/>
    </source>
</evidence>
<dbReference type="Proteomes" id="UP000185490">
    <property type="component" value="Chromosome"/>
</dbReference>
<dbReference type="CDD" id="cd02042">
    <property type="entry name" value="ParAB_family"/>
    <property type="match status" value="1"/>
</dbReference>
<accession>A0ABM6GD12</accession>
<dbReference type="Pfam" id="PF13614">
    <property type="entry name" value="AAA_31"/>
    <property type="match status" value="1"/>
</dbReference>
<keyword evidence="3" id="KW-1185">Reference proteome</keyword>
<name>A0ABM6GD12_9BACT</name>
<sequence length="394" mass="45129">MAKVISVYNIKKGVGKTFITYCLSTYAAFKGYKVLAIDLNYQPNLTEYLFPQILEFKIPGNISMLFADESKARNIYSIIFDTNIPNLKIIPSTLELAKYDVYKGWDMESDTKLKRLLEPIKDQYDLILIDNSPSLNIFTRNSLLASDSVIIPIVPAKVITYNLQLLHDFLSMAIEHNLDLKIAALVPNLIDMRYKLHKHLLSFFSLWFEGIITKHIGKHNLYNSILNNKINFYNILKTNNVEPKAIENIQDLIEVMDELLKKVFHDRHDINILDINNTKIQKTQNCNNPATTNQPTQNALKLQLIKLITEDTQFRAIETRLLAYFVLEGSSANALGQRRLGKRLNISTNTVANALKKISSELGIPMVATGNRFNLLIDALYKRYSQLKNIMPFE</sequence>
<dbReference type="Gene3D" id="3.40.50.300">
    <property type="entry name" value="P-loop containing nucleotide triphosphate hydrolases"/>
    <property type="match status" value="1"/>
</dbReference>
<gene>
    <name evidence="2" type="ORF">BW47_02155</name>
</gene>
<organism evidence="2 3">
    <name type="scientific">Thermosipho melanesiensis</name>
    <dbReference type="NCBI Taxonomy" id="46541"/>
    <lineage>
        <taxon>Bacteria</taxon>
        <taxon>Thermotogati</taxon>
        <taxon>Thermotogota</taxon>
        <taxon>Thermotogae</taxon>
        <taxon>Thermotogales</taxon>
        <taxon>Fervidobacteriaceae</taxon>
        <taxon>Thermosipho</taxon>
    </lineage>
</organism>
<dbReference type="SUPFAM" id="SSF52540">
    <property type="entry name" value="P-loop containing nucleoside triphosphate hydrolases"/>
    <property type="match status" value="1"/>
</dbReference>
<dbReference type="RefSeq" id="WP_012056626.1">
    <property type="nucleotide sequence ID" value="NZ_CP007389.1"/>
</dbReference>
<dbReference type="InterPro" id="IPR050678">
    <property type="entry name" value="DNA_Partitioning_ATPase"/>
</dbReference>
<dbReference type="EMBL" id="CP007389">
    <property type="protein sequence ID" value="APT73448.1"/>
    <property type="molecule type" value="Genomic_DNA"/>
</dbReference>
<protein>
    <submittedName>
        <fullName evidence="2">Sporulation initiation inhibitor Soj</fullName>
    </submittedName>
</protein>